<feature type="transmembrane region" description="Helical" evidence="1">
    <location>
        <begin position="12"/>
        <end position="28"/>
    </location>
</feature>
<accession>A0A0A9EM07</accession>
<dbReference type="AlphaFoldDB" id="A0A0A9EM07"/>
<evidence type="ECO:0000313" key="2">
    <source>
        <dbReference type="EMBL" id="JAE01097.1"/>
    </source>
</evidence>
<evidence type="ECO:0000256" key="1">
    <source>
        <dbReference type="SAM" id="Phobius"/>
    </source>
</evidence>
<reference evidence="2" key="2">
    <citation type="journal article" date="2015" name="Data Brief">
        <title>Shoot transcriptome of the giant reed, Arundo donax.</title>
        <authorList>
            <person name="Barrero R.A."/>
            <person name="Guerrero F.D."/>
            <person name="Moolhuijzen P."/>
            <person name="Goolsby J.A."/>
            <person name="Tidwell J."/>
            <person name="Bellgard S.E."/>
            <person name="Bellgard M.I."/>
        </authorList>
    </citation>
    <scope>NUCLEOTIDE SEQUENCE</scope>
    <source>
        <tissue evidence="2">Shoot tissue taken approximately 20 cm above the soil surface</tissue>
    </source>
</reference>
<sequence>MQRSISRASPPVAAAAMGAVGAIAWAMGKGGRAK</sequence>
<name>A0A0A9EM07_ARUDO</name>
<keyword evidence="1" id="KW-1133">Transmembrane helix</keyword>
<reference evidence="2" key="1">
    <citation type="submission" date="2014-09" db="EMBL/GenBank/DDBJ databases">
        <authorList>
            <person name="Magalhaes I.L.F."/>
            <person name="Oliveira U."/>
            <person name="Santos F.R."/>
            <person name="Vidigal T.H.D.A."/>
            <person name="Brescovit A.D."/>
            <person name="Santos A.J."/>
        </authorList>
    </citation>
    <scope>NUCLEOTIDE SEQUENCE</scope>
    <source>
        <tissue evidence="2">Shoot tissue taken approximately 20 cm above the soil surface</tissue>
    </source>
</reference>
<keyword evidence="1" id="KW-0812">Transmembrane</keyword>
<organism evidence="2">
    <name type="scientific">Arundo donax</name>
    <name type="common">Giant reed</name>
    <name type="synonym">Donax arundinaceus</name>
    <dbReference type="NCBI Taxonomy" id="35708"/>
    <lineage>
        <taxon>Eukaryota</taxon>
        <taxon>Viridiplantae</taxon>
        <taxon>Streptophyta</taxon>
        <taxon>Embryophyta</taxon>
        <taxon>Tracheophyta</taxon>
        <taxon>Spermatophyta</taxon>
        <taxon>Magnoliopsida</taxon>
        <taxon>Liliopsida</taxon>
        <taxon>Poales</taxon>
        <taxon>Poaceae</taxon>
        <taxon>PACMAD clade</taxon>
        <taxon>Arundinoideae</taxon>
        <taxon>Arundineae</taxon>
        <taxon>Arundo</taxon>
    </lineage>
</organism>
<keyword evidence="1" id="KW-0472">Membrane</keyword>
<proteinExistence type="predicted"/>
<protein>
    <submittedName>
        <fullName evidence="2">Uncharacterized protein</fullName>
    </submittedName>
</protein>
<dbReference type="EMBL" id="GBRH01196799">
    <property type="protein sequence ID" value="JAE01097.1"/>
    <property type="molecule type" value="Transcribed_RNA"/>
</dbReference>